<dbReference type="RefSeq" id="WP_128212987.1">
    <property type="nucleotide sequence ID" value="NZ_CP025746.1"/>
</dbReference>
<name>A0A3R5U8W2_9CLOT</name>
<dbReference type="OrthoDB" id="2917841at2"/>
<gene>
    <name evidence="3" type="ORF">C1I91_11395</name>
</gene>
<keyword evidence="4" id="KW-1185">Reference proteome</keyword>
<accession>A0A3R5U8W2</accession>
<evidence type="ECO:0000313" key="3">
    <source>
        <dbReference type="EMBL" id="QAA32197.1"/>
    </source>
</evidence>
<sequence>MCKKKFKVFGATTLCMLLASSIFITIPAKADYYSTSGLVSWYEPGGKIGYDGKVITDQDCATKLSQDNPPGGTEIHVTDKTN</sequence>
<dbReference type="EMBL" id="CP025746">
    <property type="protein sequence ID" value="QAA32197.1"/>
    <property type="molecule type" value="Genomic_DNA"/>
</dbReference>
<dbReference type="KEGG" id="cmah:C1I91_11395"/>
<protein>
    <submittedName>
        <fullName evidence="3">Uncharacterized protein</fullName>
    </submittedName>
</protein>
<dbReference type="AlphaFoldDB" id="A0A3R5U8W2"/>
<evidence type="ECO:0000313" key="4">
    <source>
        <dbReference type="Proteomes" id="UP000286268"/>
    </source>
</evidence>
<feature type="chain" id="PRO_5018696342" evidence="2">
    <location>
        <begin position="31"/>
        <end position="82"/>
    </location>
</feature>
<feature type="region of interest" description="Disordered" evidence="1">
    <location>
        <begin position="63"/>
        <end position="82"/>
    </location>
</feature>
<evidence type="ECO:0000256" key="2">
    <source>
        <dbReference type="SAM" id="SignalP"/>
    </source>
</evidence>
<proteinExistence type="predicted"/>
<reference evidence="3 4" key="1">
    <citation type="submission" date="2018-01" db="EMBL/GenBank/DDBJ databases">
        <title>Genome Sequencing and Assembly of Anaerobacter polyendosporus strain CT4.</title>
        <authorList>
            <person name="Tachaapaikoon C."/>
            <person name="Sutheeworapong S."/>
            <person name="Jenjaroenpun P."/>
            <person name="Wongsurawat T."/>
            <person name="Nookeaw I."/>
            <person name="Cheawchanlertfa P."/>
            <person name="Kosugi A."/>
            <person name="Cheevadhanarak S."/>
            <person name="Ratanakhanokchai K."/>
        </authorList>
    </citation>
    <scope>NUCLEOTIDE SEQUENCE [LARGE SCALE GENOMIC DNA]</scope>
    <source>
        <strain evidence="3 4">CT4</strain>
    </source>
</reference>
<dbReference type="Proteomes" id="UP000286268">
    <property type="component" value="Chromosome"/>
</dbReference>
<feature type="signal peptide" evidence="2">
    <location>
        <begin position="1"/>
        <end position="30"/>
    </location>
</feature>
<evidence type="ECO:0000256" key="1">
    <source>
        <dbReference type="SAM" id="MobiDB-lite"/>
    </source>
</evidence>
<organism evidence="3 4">
    <name type="scientific">Clostridium manihotivorum</name>
    <dbReference type="NCBI Taxonomy" id="2320868"/>
    <lineage>
        <taxon>Bacteria</taxon>
        <taxon>Bacillati</taxon>
        <taxon>Bacillota</taxon>
        <taxon>Clostridia</taxon>
        <taxon>Eubacteriales</taxon>
        <taxon>Clostridiaceae</taxon>
        <taxon>Clostridium</taxon>
    </lineage>
</organism>
<keyword evidence="2" id="KW-0732">Signal</keyword>